<name>A0A134CF78_9FIRM</name>
<comment type="similarity">
    <text evidence="8">Belongs to the exbB/tolQ family.</text>
</comment>
<keyword evidence="6 9" id="KW-1133">Transmembrane helix</keyword>
<proteinExistence type="inferred from homology"/>
<dbReference type="PANTHER" id="PTHR30625:SF15">
    <property type="entry name" value="BIOPOLYMER TRANSPORT PROTEIN EXBB"/>
    <property type="match status" value="1"/>
</dbReference>
<dbReference type="STRING" id="1588748.HMPREF3182_00921"/>
<dbReference type="InterPro" id="IPR050790">
    <property type="entry name" value="ExbB/TolQ_transport"/>
</dbReference>
<dbReference type="InterPro" id="IPR002898">
    <property type="entry name" value="MotA_ExbB_proton_chnl"/>
</dbReference>
<dbReference type="AlphaFoldDB" id="A0A134CF78"/>
<feature type="domain" description="MotA/TolQ/ExbB proton channel" evidence="10">
    <location>
        <begin position="87"/>
        <end position="189"/>
    </location>
</feature>
<dbReference type="EMBL" id="LSDT01000043">
    <property type="protein sequence ID" value="KXB90840.1"/>
    <property type="molecule type" value="Genomic_DNA"/>
</dbReference>
<keyword evidence="5 8" id="KW-0653">Protein transport</keyword>
<evidence type="ECO:0000256" key="2">
    <source>
        <dbReference type="ARBA" id="ARBA00022448"/>
    </source>
</evidence>
<gene>
    <name evidence="11" type="ORF">HMPREF3182_00921</name>
</gene>
<comment type="caution">
    <text evidence="11">The sequence shown here is derived from an EMBL/GenBank/DDBJ whole genome shotgun (WGS) entry which is preliminary data.</text>
</comment>
<keyword evidence="7 9" id="KW-0472">Membrane</keyword>
<feature type="transmembrane region" description="Helical" evidence="9">
    <location>
        <begin position="156"/>
        <end position="177"/>
    </location>
</feature>
<evidence type="ECO:0000259" key="10">
    <source>
        <dbReference type="Pfam" id="PF01618"/>
    </source>
</evidence>
<keyword evidence="12" id="KW-1185">Reference proteome</keyword>
<comment type="subcellular location">
    <subcellularLocation>
        <location evidence="1">Cell membrane</location>
        <topology evidence="1">Multi-pass membrane protein</topology>
    </subcellularLocation>
    <subcellularLocation>
        <location evidence="8">Membrane</location>
        <topology evidence="8">Multi-pass membrane protein</topology>
    </subcellularLocation>
</comment>
<keyword evidence="4 9" id="KW-0812">Transmembrane</keyword>
<evidence type="ECO:0000313" key="11">
    <source>
        <dbReference type="EMBL" id="KXB90840.1"/>
    </source>
</evidence>
<organism evidence="11 12">
    <name type="scientific">Megasphaera hutchinsoni</name>
    <dbReference type="NCBI Taxonomy" id="1588748"/>
    <lineage>
        <taxon>Bacteria</taxon>
        <taxon>Bacillati</taxon>
        <taxon>Bacillota</taxon>
        <taxon>Negativicutes</taxon>
        <taxon>Veillonellales</taxon>
        <taxon>Veillonellaceae</taxon>
        <taxon>Megasphaera</taxon>
    </lineage>
</organism>
<dbReference type="GO" id="GO:0017038">
    <property type="term" value="P:protein import"/>
    <property type="evidence" value="ECO:0007669"/>
    <property type="project" value="TreeGrafter"/>
</dbReference>
<dbReference type="PROSITE" id="PS51257">
    <property type="entry name" value="PROKAR_LIPOPROTEIN"/>
    <property type="match status" value="1"/>
</dbReference>
<dbReference type="RefSeq" id="WP_062485650.1">
    <property type="nucleotide sequence ID" value="NZ_KQ960952.1"/>
</dbReference>
<evidence type="ECO:0000313" key="12">
    <source>
        <dbReference type="Proteomes" id="UP000070160"/>
    </source>
</evidence>
<dbReference type="GO" id="GO:0005886">
    <property type="term" value="C:plasma membrane"/>
    <property type="evidence" value="ECO:0007669"/>
    <property type="project" value="UniProtKB-SubCell"/>
</dbReference>
<dbReference type="Proteomes" id="UP000070160">
    <property type="component" value="Unassembled WGS sequence"/>
</dbReference>
<dbReference type="PATRIC" id="fig|1588748.3.peg.885"/>
<dbReference type="PANTHER" id="PTHR30625">
    <property type="entry name" value="PROTEIN TOLQ"/>
    <property type="match status" value="1"/>
</dbReference>
<accession>A0A134CF78</accession>
<sequence>MEWIKVIQPWFMAGGTVMYVLCVCSLVVIFLGCERYLVFARLDSGHMFAVRFYHVMMRRQYKEAVDMARETRGALAHMIMVAAQMETVAQRQAYIELETGRVLTLLQERLYYISLIVTAAPLLGLLGTIHGMMYSFQLLSTGGEHALVVTGGVSEALVATSFGIIIALVAMVMHTYFRQRHDRIIGDIELCFSAWEWYQKEG</sequence>
<evidence type="ECO:0000256" key="6">
    <source>
        <dbReference type="ARBA" id="ARBA00022989"/>
    </source>
</evidence>
<evidence type="ECO:0000256" key="3">
    <source>
        <dbReference type="ARBA" id="ARBA00022475"/>
    </source>
</evidence>
<feature type="transmembrane region" description="Helical" evidence="9">
    <location>
        <begin position="12"/>
        <end position="33"/>
    </location>
</feature>
<evidence type="ECO:0000256" key="1">
    <source>
        <dbReference type="ARBA" id="ARBA00004651"/>
    </source>
</evidence>
<dbReference type="Pfam" id="PF01618">
    <property type="entry name" value="MotA_ExbB"/>
    <property type="match status" value="1"/>
</dbReference>
<evidence type="ECO:0000256" key="7">
    <source>
        <dbReference type="ARBA" id="ARBA00023136"/>
    </source>
</evidence>
<reference evidence="12" key="1">
    <citation type="submission" date="2016-01" db="EMBL/GenBank/DDBJ databases">
        <authorList>
            <person name="Mitreva M."/>
            <person name="Pepin K.H."/>
            <person name="Mihindukulasuriya K.A."/>
            <person name="Fulton R."/>
            <person name="Fronick C."/>
            <person name="O'Laughlin M."/>
            <person name="Miner T."/>
            <person name="Herter B."/>
            <person name="Rosa B.A."/>
            <person name="Cordes M."/>
            <person name="Tomlinson C."/>
            <person name="Wollam A."/>
            <person name="Palsikar V.B."/>
            <person name="Mardis E.R."/>
            <person name="Wilson R.K."/>
        </authorList>
    </citation>
    <scope>NUCLEOTIDE SEQUENCE [LARGE SCALE GENOMIC DNA]</scope>
    <source>
        <strain evidence="12">KA00182</strain>
    </source>
</reference>
<evidence type="ECO:0000256" key="5">
    <source>
        <dbReference type="ARBA" id="ARBA00022927"/>
    </source>
</evidence>
<keyword evidence="3" id="KW-1003">Cell membrane</keyword>
<keyword evidence="2 8" id="KW-0813">Transport</keyword>
<evidence type="ECO:0000256" key="9">
    <source>
        <dbReference type="SAM" id="Phobius"/>
    </source>
</evidence>
<feature type="transmembrane region" description="Helical" evidence="9">
    <location>
        <begin position="110"/>
        <end position="136"/>
    </location>
</feature>
<evidence type="ECO:0000256" key="4">
    <source>
        <dbReference type="ARBA" id="ARBA00022692"/>
    </source>
</evidence>
<evidence type="ECO:0000256" key="8">
    <source>
        <dbReference type="RuleBase" id="RU004057"/>
    </source>
</evidence>
<protein>
    <submittedName>
        <fullName evidence="11">Transporter, MotA/TolQ/ExbB proton channel family protein</fullName>
    </submittedName>
</protein>